<feature type="region of interest" description="Disordered" evidence="1">
    <location>
        <begin position="36"/>
        <end position="60"/>
    </location>
</feature>
<dbReference type="PANTHER" id="PTHR33647:SF5">
    <property type="entry name" value="OS01G0793900 PROTEIN"/>
    <property type="match status" value="1"/>
</dbReference>
<dbReference type="EMBL" id="HG739096">
    <property type="protein sequence ID" value="CDP04395.1"/>
    <property type="molecule type" value="Genomic_DNA"/>
</dbReference>
<dbReference type="AlphaFoldDB" id="A0A068U778"/>
<dbReference type="Gramene" id="CDP04395">
    <property type="protein sequence ID" value="CDP04395"/>
    <property type="gene ID" value="GSCOC_T00017771001"/>
</dbReference>
<gene>
    <name evidence="2" type="ORF">GSCOC_T00017771001</name>
</gene>
<sequence length="123" mass="14078">MGNCLKLRRRKVSSMAWAGDDWDSSVAQKKYVPENQSLLDDDHNPGFSSSSSSSSSFSNGREIKIRITKKQLEKLLGEVDVGEMPVDQMLSRLINASDQHFQVQNQQQRWSWRPRLQSIPEVN</sequence>
<dbReference type="PANTHER" id="PTHR33647">
    <property type="entry name" value="OS01G0793900 PROTEIN"/>
    <property type="match status" value="1"/>
</dbReference>
<reference evidence="3" key="1">
    <citation type="journal article" date="2014" name="Science">
        <title>The coffee genome provides insight into the convergent evolution of caffeine biosynthesis.</title>
        <authorList>
            <person name="Denoeud F."/>
            <person name="Carretero-Paulet L."/>
            <person name="Dereeper A."/>
            <person name="Droc G."/>
            <person name="Guyot R."/>
            <person name="Pietrella M."/>
            <person name="Zheng C."/>
            <person name="Alberti A."/>
            <person name="Anthony F."/>
            <person name="Aprea G."/>
            <person name="Aury J.M."/>
            <person name="Bento P."/>
            <person name="Bernard M."/>
            <person name="Bocs S."/>
            <person name="Campa C."/>
            <person name="Cenci A."/>
            <person name="Combes M.C."/>
            <person name="Crouzillat D."/>
            <person name="Da Silva C."/>
            <person name="Daddiego L."/>
            <person name="De Bellis F."/>
            <person name="Dussert S."/>
            <person name="Garsmeur O."/>
            <person name="Gayraud T."/>
            <person name="Guignon V."/>
            <person name="Jahn K."/>
            <person name="Jamilloux V."/>
            <person name="Joet T."/>
            <person name="Labadie K."/>
            <person name="Lan T."/>
            <person name="Leclercq J."/>
            <person name="Lepelley M."/>
            <person name="Leroy T."/>
            <person name="Li L.T."/>
            <person name="Librado P."/>
            <person name="Lopez L."/>
            <person name="Munoz A."/>
            <person name="Noel B."/>
            <person name="Pallavicini A."/>
            <person name="Perrotta G."/>
            <person name="Poncet V."/>
            <person name="Pot D."/>
            <person name="Priyono X."/>
            <person name="Rigoreau M."/>
            <person name="Rouard M."/>
            <person name="Rozas J."/>
            <person name="Tranchant-Dubreuil C."/>
            <person name="VanBuren R."/>
            <person name="Zhang Q."/>
            <person name="Andrade A.C."/>
            <person name="Argout X."/>
            <person name="Bertrand B."/>
            <person name="de Kochko A."/>
            <person name="Graziosi G."/>
            <person name="Henry R.J."/>
            <person name="Jayarama X."/>
            <person name="Ming R."/>
            <person name="Nagai C."/>
            <person name="Rounsley S."/>
            <person name="Sankoff D."/>
            <person name="Giuliano G."/>
            <person name="Albert V.A."/>
            <person name="Wincker P."/>
            <person name="Lashermes P."/>
        </authorList>
    </citation>
    <scope>NUCLEOTIDE SEQUENCE [LARGE SCALE GENOMIC DNA]</scope>
    <source>
        <strain evidence="3">cv. DH200-94</strain>
    </source>
</reference>
<protein>
    <submittedName>
        <fullName evidence="2">Uncharacterized protein</fullName>
    </submittedName>
</protein>
<name>A0A068U778_COFCA</name>
<dbReference type="PhylomeDB" id="A0A068U778"/>
<dbReference type="InParanoid" id="A0A068U778"/>
<feature type="compositionally biased region" description="Low complexity" evidence="1">
    <location>
        <begin position="47"/>
        <end position="58"/>
    </location>
</feature>
<dbReference type="Proteomes" id="UP000295252">
    <property type="component" value="Chromosome XI"/>
</dbReference>
<evidence type="ECO:0000313" key="2">
    <source>
        <dbReference type="EMBL" id="CDP04395.1"/>
    </source>
</evidence>
<accession>A0A068U778</accession>
<organism evidence="2 3">
    <name type="scientific">Coffea canephora</name>
    <name type="common">Robusta coffee</name>
    <dbReference type="NCBI Taxonomy" id="49390"/>
    <lineage>
        <taxon>Eukaryota</taxon>
        <taxon>Viridiplantae</taxon>
        <taxon>Streptophyta</taxon>
        <taxon>Embryophyta</taxon>
        <taxon>Tracheophyta</taxon>
        <taxon>Spermatophyta</taxon>
        <taxon>Magnoliopsida</taxon>
        <taxon>eudicotyledons</taxon>
        <taxon>Gunneridae</taxon>
        <taxon>Pentapetalae</taxon>
        <taxon>asterids</taxon>
        <taxon>lamiids</taxon>
        <taxon>Gentianales</taxon>
        <taxon>Rubiaceae</taxon>
        <taxon>Ixoroideae</taxon>
        <taxon>Gardenieae complex</taxon>
        <taxon>Bertiereae - Coffeeae clade</taxon>
        <taxon>Coffeeae</taxon>
        <taxon>Coffea</taxon>
    </lineage>
</organism>
<dbReference type="STRING" id="49390.A0A068U778"/>
<dbReference type="OMA" id="NCLKHQS"/>
<evidence type="ECO:0000313" key="3">
    <source>
        <dbReference type="Proteomes" id="UP000295252"/>
    </source>
</evidence>
<evidence type="ECO:0000256" key="1">
    <source>
        <dbReference type="SAM" id="MobiDB-lite"/>
    </source>
</evidence>
<dbReference type="OrthoDB" id="610799at2759"/>
<proteinExistence type="predicted"/>
<keyword evidence="3" id="KW-1185">Reference proteome</keyword>